<dbReference type="RefSeq" id="WP_207862017.1">
    <property type="nucleotide sequence ID" value="NZ_JAFREP010000030.1"/>
</dbReference>
<accession>A0A8J7QCM9</accession>
<reference evidence="1" key="1">
    <citation type="submission" date="2021-03" db="EMBL/GenBank/DDBJ databases">
        <authorList>
            <person name="Wang G."/>
        </authorList>
    </citation>
    <scope>NUCLEOTIDE SEQUENCE</scope>
    <source>
        <strain evidence="1">KCTC 12899</strain>
    </source>
</reference>
<gene>
    <name evidence="1" type="ORF">J3U88_26460</name>
</gene>
<sequence>MSKAMKLTQLQEIARQKTRQALEGHKIPREIQQKLALEMWPEGDDWIFELFVSSESPENVIVVARAVINKFNGSSSVTVLWSDE</sequence>
<evidence type="ECO:0000313" key="2">
    <source>
        <dbReference type="Proteomes" id="UP000664417"/>
    </source>
</evidence>
<organism evidence="1 2">
    <name type="scientific">Acanthopleuribacter pedis</name>
    <dbReference type="NCBI Taxonomy" id="442870"/>
    <lineage>
        <taxon>Bacteria</taxon>
        <taxon>Pseudomonadati</taxon>
        <taxon>Acidobacteriota</taxon>
        <taxon>Holophagae</taxon>
        <taxon>Acanthopleuribacterales</taxon>
        <taxon>Acanthopleuribacteraceae</taxon>
        <taxon>Acanthopleuribacter</taxon>
    </lineage>
</organism>
<proteinExistence type="predicted"/>
<dbReference type="Proteomes" id="UP000664417">
    <property type="component" value="Unassembled WGS sequence"/>
</dbReference>
<keyword evidence="2" id="KW-1185">Reference proteome</keyword>
<dbReference type="EMBL" id="JAFREP010000030">
    <property type="protein sequence ID" value="MBO1322047.1"/>
    <property type="molecule type" value="Genomic_DNA"/>
</dbReference>
<dbReference type="AlphaFoldDB" id="A0A8J7QCM9"/>
<comment type="caution">
    <text evidence="1">The sequence shown here is derived from an EMBL/GenBank/DDBJ whole genome shotgun (WGS) entry which is preliminary data.</text>
</comment>
<evidence type="ECO:0000313" key="1">
    <source>
        <dbReference type="EMBL" id="MBO1322047.1"/>
    </source>
</evidence>
<name>A0A8J7QCM9_9BACT</name>
<protein>
    <submittedName>
        <fullName evidence="1">Uncharacterized protein</fullName>
    </submittedName>
</protein>